<dbReference type="RefSeq" id="WP_133639784.1">
    <property type="nucleotide sequence ID" value="NZ_SNZV01000003.1"/>
</dbReference>
<dbReference type="InterPro" id="IPR025272">
    <property type="entry name" value="SocA_Panacea"/>
</dbReference>
<sequence>MYNAKQIAEFFLARYGSTGSITPMKLIKLVYIAYGWYLGLTGSKLFQENPEAWKYGPVIPTIYKEFKAFRNAPIMWINNAEYTTGDETTDSFLDRIWSVYGSYTGTQLSAKTHMPGTPWFKAWNDVKNHNKVSLQMDHQEIERHYRQLAAGDVNQ</sequence>
<accession>A0A4R7D1A1</accession>
<feature type="domain" description="Antitoxin SocA-like Panacea" evidence="1">
    <location>
        <begin position="26"/>
        <end position="119"/>
    </location>
</feature>
<dbReference type="Pfam" id="PF13274">
    <property type="entry name" value="SocA_Panacea"/>
    <property type="match status" value="1"/>
</dbReference>
<dbReference type="AlphaFoldDB" id="A0A4R7D1A1"/>
<dbReference type="EMBL" id="SNZV01000003">
    <property type="protein sequence ID" value="TDS14739.1"/>
    <property type="molecule type" value="Genomic_DNA"/>
</dbReference>
<reference evidence="2 3" key="1">
    <citation type="submission" date="2019-03" db="EMBL/GenBank/DDBJ databases">
        <title>Genomic Encyclopedia of Type Strains, Phase III (KMG-III): the genomes of soil and plant-associated and newly described type strains.</title>
        <authorList>
            <person name="Whitman W."/>
        </authorList>
    </citation>
    <scope>NUCLEOTIDE SEQUENCE [LARGE SCALE GENOMIC DNA]</scope>
    <source>
        <strain evidence="2 3">CGMCC 1.12801</strain>
    </source>
</reference>
<evidence type="ECO:0000313" key="3">
    <source>
        <dbReference type="Proteomes" id="UP000294752"/>
    </source>
</evidence>
<gene>
    <name evidence="2" type="ORF">B0I21_103238</name>
</gene>
<comment type="caution">
    <text evidence="2">The sequence shown here is derived from an EMBL/GenBank/DDBJ whole genome shotgun (WGS) entry which is preliminary data.</text>
</comment>
<dbReference type="Proteomes" id="UP000294752">
    <property type="component" value="Unassembled WGS sequence"/>
</dbReference>
<name>A0A4R7D1A1_9SPHI</name>
<evidence type="ECO:0000259" key="1">
    <source>
        <dbReference type="Pfam" id="PF13274"/>
    </source>
</evidence>
<organism evidence="2 3">
    <name type="scientific">Sphingobacterium paludis</name>
    <dbReference type="NCBI Taxonomy" id="1476465"/>
    <lineage>
        <taxon>Bacteria</taxon>
        <taxon>Pseudomonadati</taxon>
        <taxon>Bacteroidota</taxon>
        <taxon>Sphingobacteriia</taxon>
        <taxon>Sphingobacteriales</taxon>
        <taxon>Sphingobacteriaceae</taxon>
        <taxon>Sphingobacterium</taxon>
    </lineage>
</organism>
<dbReference type="OrthoDB" id="9799173at2"/>
<proteinExistence type="predicted"/>
<protein>
    <submittedName>
        <fullName evidence="2">Putative phage-associated protein</fullName>
    </submittedName>
</protein>
<keyword evidence="3" id="KW-1185">Reference proteome</keyword>
<evidence type="ECO:0000313" key="2">
    <source>
        <dbReference type="EMBL" id="TDS14739.1"/>
    </source>
</evidence>